<feature type="domain" description="Cadherin" evidence="19">
    <location>
        <begin position="389"/>
        <end position="486"/>
    </location>
</feature>
<evidence type="ECO:0000256" key="1">
    <source>
        <dbReference type="ARBA" id="ARBA00004251"/>
    </source>
</evidence>
<dbReference type="InterPro" id="IPR015919">
    <property type="entry name" value="Cadherin-like_sf"/>
</dbReference>
<evidence type="ECO:0000256" key="10">
    <source>
        <dbReference type="ARBA" id="ARBA00022889"/>
    </source>
</evidence>
<keyword evidence="6" id="KW-0479">Metal-binding</keyword>
<keyword evidence="8" id="KW-0677">Repeat</keyword>
<keyword evidence="3" id="KW-1003">Cell membrane</keyword>
<keyword evidence="4" id="KW-0963">Cytoplasm</keyword>
<evidence type="ECO:0000256" key="8">
    <source>
        <dbReference type="ARBA" id="ARBA00022737"/>
    </source>
</evidence>
<evidence type="ECO:0000313" key="20">
    <source>
        <dbReference type="EMBL" id="KAF3697090.1"/>
    </source>
</evidence>
<feature type="domain" description="Cadherin" evidence="19">
    <location>
        <begin position="258"/>
        <end position="378"/>
    </location>
</feature>
<dbReference type="CDD" id="cd11304">
    <property type="entry name" value="Cadherin_repeat"/>
    <property type="match status" value="4"/>
</dbReference>
<dbReference type="Pfam" id="PF01049">
    <property type="entry name" value="CADH_Y-type_LIR"/>
    <property type="match status" value="1"/>
</dbReference>
<evidence type="ECO:0000256" key="2">
    <source>
        <dbReference type="ARBA" id="ARBA00004496"/>
    </source>
</evidence>
<keyword evidence="7 18" id="KW-0732">Signal</keyword>
<dbReference type="Proteomes" id="UP000503349">
    <property type="component" value="Chromosome 12"/>
</dbReference>
<evidence type="ECO:0000256" key="3">
    <source>
        <dbReference type="ARBA" id="ARBA00022475"/>
    </source>
</evidence>
<evidence type="ECO:0000256" key="5">
    <source>
        <dbReference type="ARBA" id="ARBA00022692"/>
    </source>
</evidence>
<evidence type="ECO:0000256" key="14">
    <source>
        <dbReference type="PROSITE-ProRule" id="PRU00043"/>
    </source>
</evidence>
<evidence type="ECO:0000256" key="16">
    <source>
        <dbReference type="RuleBase" id="RU004357"/>
    </source>
</evidence>
<comment type="subcellular location">
    <subcellularLocation>
        <location evidence="1 15">Cell membrane</location>
        <topology evidence="1 15">Single-pass type I membrane protein</topology>
    </subcellularLocation>
    <subcellularLocation>
        <location evidence="2">Cytoplasm</location>
    </subcellularLocation>
</comment>
<dbReference type="GO" id="GO:0060027">
    <property type="term" value="P:convergent extension involved in gastrulation"/>
    <property type="evidence" value="ECO:0007669"/>
    <property type="project" value="UniProtKB-ARBA"/>
</dbReference>
<evidence type="ECO:0000256" key="11">
    <source>
        <dbReference type="ARBA" id="ARBA00022989"/>
    </source>
</evidence>
<dbReference type="FunFam" id="2.60.40.60:FF:000019">
    <property type="entry name" value="Cadherin 2"/>
    <property type="match status" value="1"/>
</dbReference>
<feature type="domain" description="Cadherin" evidence="19">
    <location>
        <begin position="62"/>
        <end position="146"/>
    </location>
</feature>
<reference evidence="20 21" key="1">
    <citation type="submission" date="2019-02" db="EMBL/GenBank/DDBJ databases">
        <title>Opniocepnalus argus genome.</title>
        <authorList>
            <person name="Zhou C."/>
            <person name="Xiao S."/>
        </authorList>
    </citation>
    <scope>NUCLEOTIDE SEQUENCE [LARGE SCALE GENOMIC DNA]</scope>
    <source>
        <strain evidence="20">OARG1902GOOAL</strain>
        <tissue evidence="20">Muscle</tissue>
    </source>
</reference>
<dbReference type="GO" id="GO:0055113">
    <property type="term" value="P:epiboly involved in gastrulation with mouth forming second"/>
    <property type="evidence" value="ECO:0007669"/>
    <property type="project" value="UniProtKB-ARBA"/>
</dbReference>
<dbReference type="Gene3D" id="2.60.40.60">
    <property type="entry name" value="Cadherins"/>
    <property type="match status" value="5"/>
</dbReference>
<dbReference type="InterPro" id="IPR020894">
    <property type="entry name" value="Cadherin_CS"/>
</dbReference>
<dbReference type="GO" id="GO:0044331">
    <property type="term" value="P:cell-cell adhesion mediated by cadherin"/>
    <property type="evidence" value="ECO:0007669"/>
    <property type="project" value="TreeGrafter"/>
</dbReference>
<dbReference type="GO" id="GO:0005912">
    <property type="term" value="C:adherens junction"/>
    <property type="evidence" value="ECO:0007669"/>
    <property type="project" value="TreeGrafter"/>
</dbReference>
<dbReference type="GO" id="GO:0008013">
    <property type="term" value="F:beta-catenin binding"/>
    <property type="evidence" value="ECO:0007669"/>
    <property type="project" value="TreeGrafter"/>
</dbReference>
<dbReference type="InterPro" id="IPR039808">
    <property type="entry name" value="Cadherin"/>
</dbReference>
<dbReference type="FunFam" id="2.60.40.60:FF:000011">
    <property type="entry name" value="Cadherin 1"/>
    <property type="match status" value="1"/>
</dbReference>
<gene>
    <name evidence="20" type="ORF">EXN66_Car012770</name>
</gene>
<keyword evidence="11 17" id="KW-1133">Transmembrane helix</keyword>
<dbReference type="EMBL" id="CM015723">
    <property type="protein sequence ID" value="KAF3697090.1"/>
    <property type="molecule type" value="Genomic_DNA"/>
</dbReference>
<dbReference type="PROSITE" id="PS00232">
    <property type="entry name" value="CADHERIN_1"/>
    <property type="match status" value="1"/>
</dbReference>
<dbReference type="SUPFAM" id="SSF49313">
    <property type="entry name" value="Cadherin-like"/>
    <property type="match status" value="5"/>
</dbReference>
<keyword evidence="10 15" id="KW-0130">Cell adhesion</keyword>
<dbReference type="Pfam" id="PF00028">
    <property type="entry name" value="Cadherin"/>
    <property type="match status" value="2"/>
</dbReference>
<dbReference type="InterPro" id="IPR027397">
    <property type="entry name" value="Catenin-bd_sf"/>
</dbReference>
<dbReference type="PANTHER" id="PTHR24027">
    <property type="entry name" value="CADHERIN-23"/>
    <property type="match status" value="1"/>
</dbReference>
<evidence type="ECO:0000256" key="15">
    <source>
        <dbReference type="RuleBase" id="RU003318"/>
    </source>
</evidence>
<dbReference type="GO" id="GO:0045296">
    <property type="term" value="F:cadherin binding"/>
    <property type="evidence" value="ECO:0007669"/>
    <property type="project" value="TreeGrafter"/>
</dbReference>
<feature type="domain" description="Cadherin" evidence="19">
    <location>
        <begin position="147"/>
        <end position="257"/>
    </location>
</feature>
<dbReference type="InterPro" id="IPR000233">
    <property type="entry name" value="Cadherin_Y-type_LIR"/>
</dbReference>
<organism evidence="20 21">
    <name type="scientific">Channa argus</name>
    <name type="common">Northern snakehead</name>
    <name type="synonym">Ophicephalus argus</name>
    <dbReference type="NCBI Taxonomy" id="215402"/>
    <lineage>
        <taxon>Eukaryota</taxon>
        <taxon>Metazoa</taxon>
        <taxon>Chordata</taxon>
        <taxon>Craniata</taxon>
        <taxon>Vertebrata</taxon>
        <taxon>Euteleostomi</taxon>
        <taxon>Actinopterygii</taxon>
        <taxon>Neopterygii</taxon>
        <taxon>Teleostei</taxon>
        <taxon>Neoteleostei</taxon>
        <taxon>Acanthomorphata</taxon>
        <taxon>Anabantaria</taxon>
        <taxon>Anabantiformes</taxon>
        <taxon>Channoidei</taxon>
        <taxon>Channidae</taxon>
        <taxon>Channa</taxon>
    </lineage>
</organism>
<dbReference type="GO" id="GO:0034332">
    <property type="term" value="P:adherens junction organization"/>
    <property type="evidence" value="ECO:0007669"/>
    <property type="project" value="TreeGrafter"/>
</dbReference>
<protein>
    <submittedName>
        <fullName evidence="20">Cadherin-like protein 26</fullName>
    </submittedName>
</protein>
<evidence type="ECO:0000259" key="19">
    <source>
        <dbReference type="PROSITE" id="PS50268"/>
    </source>
</evidence>
<feature type="transmembrane region" description="Helical" evidence="17">
    <location>
        <begin position="593"/>
        <end position="619"/>
    </location>
</feature>
<dbReference type="GO" id="GO:0016339">
    <property type="term" value="P:calcium-dependent cell-cell adhesion via plasma membrane cell adhesion molecules"/>
    <property type="evidence" value="ECO:0007669"/>
    <property type="project" value="TreeGrafter"/>
</dbReference>
<reference evidence="21" key="2">
    <citation type="submission" date="2019-02" db="EMBL/GenBank/DDBJ databases">
        <title>Opniocepnalus argus Var Kimnra genome.</title>
        <authorList>
            <person name="Zhou C."/>
            <person name="Xiao S."/>
        </authorList>
    </citation>
    <scope>NUCLEOTIDE SEQUENCE [LARGE SCALE GENOMIC DNA]</scope>
</reference>
<dbReference type="GO" id="GO:0007156">
    <property type="term" value="P:homophilic cell adhesion via plasma membrane adhesion molecules"/>
    <property type="evidence" value="ECO:0007669"/>
    <property type="project" value="InterPro"/>
</dbReference>
<dbReference type="FunFam" id="2.60.40.60:FF:000095">
    <property type="entry name" value="Cadherin 13"/>
    <property type="match status" value="1"/>
</dbReference>
<feature type="signal peptide" evidence="18">
    <location>
        <begin position="1"/>
        <end position="18"/>
    </location>
</feature>
<dbReference type="GO" id="GO:0016342">
    <property type="term" value="C:catenin complex"/>
    <property type="evidence" value="ECO:0007669"/>
    <property type="project" value="TreeGrafter"/>
</dbReference>
<evidence type="ECO:0000256" key="4">
    <source>
        <dbReference type="ARBA" id="ARBA00022490"/>
    </source>
</evidence>
<dbReference type="Gene3D" id="4.10.900.10">
    <property type="entry name" value="TCF3-CBD (Catenin binding domain)"/>
    <property type="match status" value="1"/>
</dbReference>
<dbReference type="GO" id="GO:0016477">
    <property type="term" value="P:cell migration"/>
    <property type="evidence" value="ECO:0007669"/>
    <property type="project" value="TreeGrafter"/>
</dbReference>
<accession>A0A6G1Q390</accession>
<dbReference type="GO" id="GO:0000902">
    <property type="term" value="P:cell morphogenesis"/>
    <property type="evidence" value="ECO:0007669"/>
    <property type="project" value="TreeGrafter"/>
</dbReference>
<dbReference type="FunFam" id="2.60.40.60:FF:000031">
    <property type="entry name" value="Cadherin 3"/>
    <property type="match status" value="1"/>
</dbReference>
<evidence type="ECO:0000256" key="12">
    <source>
        <dbReference type="ARBA" id="ARBA00023136"/>
    </source>
</evidence>
<dbReference type="PROSITE" id="PS50268">
    <property type="entry name" value="CADHERIN_2"/>
    <property type="match status" value="4"/>
</dbReference>
<evidence type="ECO:0000256" key="6">
    <source>
        <dbReference type="ARBA" id="ARBA00022723"/>
    </source>
</evidence>
<evidence type="ECO:0000256" key="13">
    <source>
        <dbReference type="ARBA" id="ARBA00023180"/>
    </source>
</evidence>
<dbReference type="GO" id="GO:0007043">
    <property type="term" value="P:cell-cell junction assembly"/>
    <property type="evidence" value="ECO:0007669"/>
    <property type="project" value="TreeGrafter"/>
</dbReference>
<keyword evidence="12 17" id="KW-0472">Membrane</keyword>
<dbReference type="SMART" id="SM00112">
    <property type="entry name" value="CA"/>
    <property type="match status" value="4"/>
</dbReference>
<keyword evidence="13" id="KW-0325">Glycoprotein</keyword>
<sequence>MKAISLLLLVVLAALAETRNHKRRAKREFLERSKRRWVLNTIEVVEEDPGPFPKVISQMFNDKISQKDGTHRFQLSGMGVTEEPMEVFSIDEDTGMVKALKAIDREAYAFFHIKFDILDKKTKQKIDRELAFDIEIKDINDNPPTFSQSKIEEDVRENMPEGYLPGQLVFTDIDQSNTSNSQITISLISQKPLEPKIDVHQIDGRKAQLTFKGCFDYDKVNKYEVIVQAKDHGTPSLSSTATVLLNIVDANSHPPMFIKKEYRAEIQELTTKNDILRFAVEDLDTPKTPGWRAEYFFINANDEINYKLETDPETNEGILSVIKGKDYERTTLATLQIGVKNEEPLFVCKSFKPSPSATFSDSINATIKVIDVNDPPQFQKDTVIIYRKEEESTGQELFTPKIFDIDSDVNKIRYVLLKDPANWVAIDKKTGKVTTTKTMDRESPFVDSNNIYRIVIGAIDDGEPPATGTCTIEVHLVDINDNKPRLVNNSVILCDNKVNKVMVLAKDADVDPYSGPFTFSFGEGKSQTEQWKLDPAFGEEAGLISLKSLPYGNYSVPLVIQDQQNTAGRQTLEVTVCDCGKGHVCRNNRKAKWTSLGAGGIGIILLGLLLFLLLLFIFFCKYGKNFNHIPSALDEGVQTLIKYNHEGGVSACMSEPHVLLTNGAAQTHASKQISHTAPAITQEMDMYNSGFTSVNSLGTQRYRDSIKSHGGQSMYSTWNSNRTNNYQGTFKYQRTLSLRSQHHLVDQIHRRLNAINENHAGDQSHTYNYEGQGSKCQSLDELSFHNQEDDLQFLNDLGPKFKALGAIRVPEMREKNIQL</sequence>
<feature type="chain" id="PRO_5026086768" evidence="18">
    <location>
        <begin position="19"/>
        <end position="819"/>
    </location>
</feature>
<comment type="function">
    <text evidence="16">Cadherins are calcium-dependent cell adhesion proteins.</text>
</comment>
<evidence type="ECO:0000256" key="17">
    <source>
        <dbReference type="SAM" id="Phobius"/>
    </source>
</evidence>
<evidence type="ECO:0000313" key="21">
    <source>
        <dbReference type="Proteomes" id="UP000503349"/>
    </source>
</evidence>
<evidence type="ECO:0000256" key="18">
    <source>
        <dbReference type="SAM" id="SignalP"/>
    </source>
</evidence>
<keyword evidence="21" id="KW-1185">Reference proteome</keyword>
<evidence type="ECO:0000256" key="7">
    <source>
        <dbReference type="ARBA" id="ARBA00022729"/>
    </source>
</evidence>
<dbReference type="GO" id="GO:0005509">
    <property type="term" value="F:calcium ion binding"/>
    <property type="evidence" value="ECO:0007669"/>
    <property type="project" value="UniProtKB-UniRule"/>
</dbReference>
<keyword evidence="5 15" id="KW-0812">Transmembrane</keyword>
<dbReference type="PANTHER" id="PTHR24027:SF78">
    <property type="entry name" value="CADHERIN-LIKE PROTEIN 26"/>
    <property type="match status" value="1"/>
</dbReference>
<proteinExistence type="predicted"/>
<evidence type="ECO:0000256" key="9">
    <source>
        <dbReference type="ARBA" id="ARBA00022837"/>
    </source>
</evidence>
<dbReference type="PRINTS" id="PR00205">
    <property type="entry name" value="CADHERIN"/>
</dbReference>
<dbReference type="GO" id="GO:0005737">
    <property type="term" value="C:cytoplasm"/>
    <property type="evidence" value="ECO:0007669"/>
    <property type="project" value="UniProtKB-SubCell"/>
</dbReference>
<dbReference type="InterPro" id="IPR002126">
    <property type="entry name" value="Cadherin-like_dom"/>
</dbReference>
<name>A0A6G1Q390_CHAAH</name>
<dbReference type="AlphaFoldDB" id="A0A6G1Q390"/>
<keyword evidence="9 14" id="KW-0106">Calcium</keyword>